<protein>
    <submittedName>
        <fullName evidence="1">Uncharacterized protein</fullName>
    </submittedName>
</protein>
<evidence type="ECO:0000313" key="1">
    <source>
        <dbReference type="EMBL" id="KAJ9637748.1"/>
    </source>
</evidence>
<dbReference type="EMBL" id="JAPDRP010000022">
    <property type="protein sequence ID" value="KAJ9637748.1"/>
    <property type="molecule type" value="Genomic_DNA"/>
</dbReference>
<keyword evidence="2" id="KW-1185">Reference proteome</keyword>
<proteinExistence type="predicted"/>
<reference evidence="1" key="1">
    <citation type="submission" date="2022-10" db="EMBL/GenBank/DDBJ databases">
        <title>Culturing micro-colonial fungi from biological soil crusts in the Mojave desert and describing Neophaeococcomyces mojavensis, and introducing the new genera and species Taxawa tesnikishii.</title>
        <authorList>
            <person name="Kurbessoian T."/>
            <person name="Stajich J.E."/>
        </authorList>
    </citation>
    <scope>NUCLEOTIDE SEQUENCE</scope>
    <source>
        <strain evidence="1">JES_115</strain>
    </source>
</reference>
<dbReference type="Proteomes" id="UP001172680">
    <property type="component" value="Unassembled WGS sequence"/>
</dbReference>
<sequence>MASQKTPSLVQLAEQILAAAKDLEAAVSAPPDFQNDTLTEIPESLSGTRKALIDATSTLNALARGSTGTYGRVPHLSCYQWLDQISLLTLYRFRIPQAVPLDSSISYADLAHRCALDTTQLSRLLRCAMAAHLLHSPTPGQIAHTADIRLLATDPTMWDFVGCTLTELRPAGFAFLDAMAQWPGSQELSQTAWNACSKTPKTFYEDVLGDSERARRVGGMIVQATAEGGREARLLPGAYPWAGLGEGPRSWMLGAGTGIWSDKYAVSVVRALVPALKPGARVLILERALPERGTVSEVEYKEALAMDLMMMSLFNAGERTLEEMSGLFERADEKLKFRKAWKVEGTIYNLYEAIWTP</sequence>
<accession>A0ACC2YQR2</accession>
<evidence type="ECO:0000313" key="2">
    <source>
        <dbReference type="Proteomes" id="UP001172680"/>
    </source>
</evidence>
<gene>
    <name evidence="1" type="ORF">H2199_007239</name>
</gene>
<name>A0ACC2YQR2_9PEZI</name>
<comment type="caution">
    <text evidence="1">The sequence shown here is derived from an EMBL/GenBank/DDBJ whole genome shotgun (WGS) entry which is preliminary data.</text>
</comment>
<organism evidence="1 2">
    <name type="scientific">Coniosporium tulheliwenetii</name>
    <dbReference type="NCBI Taxonomy" id="3383036"/>
    <lineage>
        <taxon>Eukaryota</taxon>
        <taxon>Fungi</taxon>
        <taxon>Dikarya</taxon>
        <taxon>Ascomycota</taxon>
        <taxon>Pezizomycotina</taxon>
        <taxon>Dothideomycetes</taxon>
        <taxon>Dothideomycetes incertae sedis</taxon>
        <taxon>Coniosporium</taxon>
    </lineage>
</organism>